<sequence length="200" mass="22742">MSKMSKGYHSRSPEEFQDFLRKSKDAGKSNNRSKLILFFDVILLLFIFSVVAKLLNPLAFSGQTESKEISSGFVSYRLSSSKESPKEFPIFFLFLKNKGTESLSFPNTEDKIRVFIKSGDLNCLEDSWTLISKKLEPGSTNFFRYEISSALLSNLPPECKTQEKSILNNITGVFQGGKKRSFHAEILRKDENISLEIPNF</sequence>
<evidence type="ECO:0000256" key="1">
    <source>
        <dbReference type="SAM" id="Phobius"/>
    </source>
</evidence>
<gene>
    <name evidence="2" type="ORF">LPTSP1_16730</name>
</gene>
<dbReference type="AlphaFoldDB" id="A0A2P2D1Z0"/>
<proteinExistence type="predicted"/>
<keyword evidence="1" id="KW-1133">Transmembrane helix</keyword>
<accession>A0A2P2D1Z0</accession>
<dbReference type="Proteomes" id="UP000245076">
    <property type="component" value="Unassembled WGS sequence"/>
</dbReference>
<keyword evidence="3" id="KW-1185">Reference proteome</keyword>
<dbReference type="EMBL" id="BFAY01000010">
    <property type="protein sequence ID" value="GBF38679.1"/>
    <property type="molecule type" value="Genomic_DNA"/>
</dbReference>
<keyword evidence="1" id="KW-0812">Transmembrane</keyword>
<protein>
    <submittedName>
        <fullName evidence="2">Uncharacterized protein</fullName>
    </submittedName>
</protein>
<organism evidence="2 3">
    <name type="scientific">Leptospira johnsonii</name>
    <dbReference type="NCBI Taxonomy" id="1917820"/>
    <lineage>
        <taxon>Bacteria</taxon>
        <taxon>Pseudomonadati</taxon>
        <taxon>Spirochaetota</taxon>
        <taxon>Spirochaetia</taxon>
        <taxon>Leptospirales</taxon>
        <taxon>Leptospiraceae</taxon>
        <taxon>Leptospira</taxon>
    </lineage>
</organism>
<comment type="caution">
    <text evidence="2">The sequence shown here is derived from an EMBL/GenBank/DDBJ whole genome shotgun (WGS) entry which is preliminary data.</text>
</comment>
<feature type="transmembrane region" description="Helical" evidence="1">
    <location>
        <begin position="35"/>
        <end position="55"/>
    </location>
</feature>
<keyword evidence="1" id="KW-0472">Membrane</keyword>
<evidence type="ECO:0000313" key="3">
    <source>
        <dbReference type="Proteomes" id="UP000245076"/>
    </source>
</evidence>
<name>A0A2P2D1Z0_9LEPT</name>
<reference evidence="2 3" key="1">
    <citation type="submission" date="2018-02" db="EMBL/GenBank/DDBJ databases">
        <title>Novel Leptospira species isolated from soil and water in Japan.</title>
        <authorList>
            <person name="Nakao R."/>
            <person name="Masuzawa T."/>
        </authorList>
    </citation>
    <scope>NUCLEOTIDE SEQUENCE [LARGE SCALE GENOMIC DNA]</scope>
    <source>
        <strain evidence="2 3">E8</strain>
    </source>
</reference>
<evidence type="ECO:0000313" key="2">
    <source>
        <dbReference type="EMBL" id="GBF38679.1"/>
    </source>
</evidence>